<feature type="non-terminal residue" evidence="2">
    <location>
        <position position="143"/>
    </location>
</feature>
<dbReference type="InterPro" id="IPR045851">
    <property type="entry name" value="AMP-bd_C_sf"/>
</dbReference>
<dbReference type="Gene3D" id="3.30.300.30">
    <property type="match status" value="1"/>
</dbReference>
<dbReference type="RefSeq" id="WP_311638280.1">
    <property type="nucleotide sequence ID" value="NZ_JAVRFF010000440.1"/>
</dbReference>
<evidence type="ECO:0000259" key="1">
    <source>
        <dbReference type="Pfam" id="PF00501"/>
    </source>
</evidence>
<feature type="non-terminal residue" evidence="2">
    <location>
        <position position="1"/>
    </location>
</feature>
<dbReference type="EMBL" id="JAVRFF010000440">
    <property type="protein sequence ID" value="MDT0478403.1"/>
    <property type="molecule type" value="Genomic_DNA"/>
</dbReference>
<reference evidence="2" key="1">
    <citation type="submission" date="2024-05" db="EMBL/GenBank/DDBJ databases">
        <title>30 novel species of actinomycetes from the DSMZ collection.</title>
        <authorList>
            <person name="Nouioui I."/>
        </authorList>
    </citation>
    <scope>NUCLEOTIDE SEQUENCE</scope>
    <source>
        <strain evidence="2">DSM 41014</strain>
    </source>
</reference>
<feature type="domain" description="AMP-dependent synthetase/ligase" evidence="1">
    <location>
        <begin position="2"/>
        <end position="62"/>
    </location>
</feature>
<gene>
    <name evidence="2" type="ORF">RM863_40505</name>
</gene>
<dbReference type="Gene3D" id="3.40.50.12780">
    <property type="entry name" value="N-terminal domain of ligase-like"/>
    <property type="match status" value="1"/>
</dbReference>
<accession>A0ABU2UYN0</accession>
<protein>
    <submittedName>
        <fullName evidence="2">AMP-binding protein</fullName>
    </submittedName>
</protein>
<keyword evidence="3" id="KW-1185">Reference proteome</keyword>
<dbReference type="SUPFAM" id="SSF56801">
    <property type="entry name" value="Acetyl-CoA synthetase-like"/>
    <property type="match status" value="1"/>
</dbReference>
<proteinExistence type="predicted"/>
<dbReference type="Proteomes" id="UP001180489">
    <property type="component" value="Unassembled WGS sequence"/>
</dbReference>
<sequence>TTVHVSYLALDRETAASAVSSTIGVNIPDLRVYVLDDRLQPVPPGVTGEMYVAGQGVALGYLGRPDLTAGRFVADPFAHLFGESGTRMYRSGDLARRRADGALEYFGRGDQQVKIRGFRIELGEIEAVLAGHPEVADVAVVVR</sequence>
<dbReference type="Pfam" id="PF00501">
    <property type="entry name" value="AMP-binding"/>
    <property type="match status" value="1"/>
</dbReference>
<dbReference type="InterPro" id="IPR042099">
    <property type="entry name" value="ANL_N_sf"/>
</dbReference>
<name>A0ABU2UYN0_9ACTN</name>
<dbReference type="InterPro" id="IPR000873">
    <property type="entry name" value="AMP-dep_synth/lig_dom"/>
</dbReference>
<dbReference type="PANTHER" id="PTHR45527:SF14">
    <property type="entry name" value="PLIPASTATIN SYNTHASE SUBUNIT B"/>
    <property type="match status" value="1"/>
</dbReference>
<evidence type="ECO:0000313" key="3">
    <source>
        <dbReference type="Proteomes" id="UP001180489"/>
    </source>
</evidence>
<comment type="caution">
    <text evidence="2">The sequence shown here is derived from an EMBL/GenBank/DDBJ whole genome shotgun (WGS) entry which is preliminary data.</text>
</comment>
<organism evidence="2 3">
    <name type="scientific">Streptomyces hintoniae</name>
    <dbReference type="NCBI Taxonomy" id="3075521"/>
    <lineage>
        <taxon>Bacteria</taxon>
        <taxon>Bacillati</taxon>
        <taxon>Actinomycetota</taxon>
        <taxon>Actinomycetes</taxon>
        <taxon>Kitasatosporales</taxon>
        <taxon>Streptomycetaceae</taxon>
        <taxon>Streptomyces</taxon>
    </lineage>
</organism>
<evidence type="ECO:0000313" key="2">
    <source>
        <dbReference type="EMBL" id="MDT0478403.1"/>
    </source>
</evidence>
<dbReference type="PANTHER" id="PTHR45527">
    <property type="entry name" value="NONRIBOSOMAL PEPTIDE SYNTHETASE"/>
    <property type="match status" value="1"/>
</dbReference>